<protein>
    <submittedName>
        <fullName evidence="2">Uncharacterized protein</fullName>
    </submittedName>
</protein>
<accession>A0AAN7C8X1</accession>
<reference evidence="2" key="2">
    <citation type="submission" date="2023-05" db="EMBL/GenBank/DDBJ databases">
        <authorList>
            <consortium name="Lawrence Berkeley National Laboratory"/>
            <person name="Steindorff A."/>
            <person name="Hensen N."/>
            <person name="Bonometti L."/>
            <person name="Westerberg I."/>
            <person name="Brannstrom I.O."/>
            <person name="Guillou S."/>
            <person name="Cros-Aarteil S."/>
            <person name="Calhoun S."/>
            <person name="Haridas S."/>
            <person name="Kuo A."/>
            <person name="Mondo S."/>
            <person name="Pangilinan J."/>
            <person name="Riley R."/>
            <person name="Labutti K."/>
            <person name="Andreopoulos B."/>
            <person name="Lipzen A."/>
            <person name="Chen C."/>
            <person name="Yanf M."/>
            <person name="Daum C."/>
            <person name="Ng V."/>
            <person name="Clum A."/>
            <person name="Ohm R."/>
            <person name="Martin F."/>
            <person name="Silar P."/>
            <person name="Natvig D."/>
            <person name="Lalanne C."/>
            <person name="Gautier V."/>
            <person name="Ament-Velasquez S.L."/>
            <person name="Kruys A."/>
            <person name="Hutchinson M.I."/>
            <person name="Powell A.J."/>
            <person name="Barry K."/>
            <person name="Miller A.N."/>
            <person name="Grigoriev I.V."/>
            <person name="Debuchy R."/>
            <person name="Gladieux P."/>
            <person name="Thoren M.H."/>
            <person name="Johannesson H."/>
        </authorList>
    </citation>
    <scope>NUCLEOTIDE SEQUENCE</scope>
    <source>
        <strain evidence="2">CBS 532.94</strain>
    </source>
</reference>
<gene>
    <name evidence="2" type="ORF">C8A03DRAFT_34980</name>
</gene>
<organism evidence="2 3">
    <name type="scientific">Achaetomium macrosporum</name>
    <dbReference type="NCBI Taxonomy" id="79813"/>
    <lineage>
        <taxon>Eukaryota</taxon>
        <taxon>Fungi</taxon>
        <taxon>Dikarya</taxon>
        <taxon>Ascomycota</taxon>
        <taxon>Pezizomycotina</taxon>
        <taxon>Sordariomycetes</taxon>
        <taxon>Sordariomycetidae</taxon>
        <taxon>Sordariales</taxon>
        <taxon>Chaetomiaceae</taxon>
        <taxon>Achaetomium</taxon>
    </lineage>
</organism>
<evidence type="ECO:0000313" key="3">
    <source>
        <dbReference type="Proteomes" id="UP001303760"/>
    </source>
</evidence>
<keyword evidence="3" id="KW-1185">Reference proteome</keyword>
<reference evidence="2" key="1">
    <citation type="journal article" date="2023" name="Mol. Phylogenet. Evol.">
        <title>Genome-scale phylogeny and comparative genomics of the fungal order Sordariales.</title>
        <authorList>
            <person name="Hensen N."/>
            <person name="Bonometti L."/>
            <person name="Westerberg I."/>
            <person name="Brannstrom I.O."/>
            <person name="Guillou S."/>
            <person name="Cros-Aarteil S."/>
            <person name="Calhoun S."/>
            <person name="Haridas S."/>
            <person name="Kuo A."/>
            <person name="Mondo S."/>
            <person name="Pangilinan J."/>
            <person name="Riley R."/>
            <person name="LaButti K."/>
            <person name="Andreopoulos B."/>
            <person name="Lipzen A."/>
            <person name="Chen C."/>
            <person name="Yan M."/>
            <person name="Daum C."/>
            <person name="Ng V."/>
            <person name="Clum A."/>
            <person name="Steindorff A."/>
            <person name="Ohm R.A."/>
            <person name="Martin F."/>
            <person name="Silar P."/>
            <person name="Natvig D.O."/>
            <person name="Lalanne C."/>
            <person name="Gautier V."/>
            <person name="Ament-Velasquez S.L."/>
            <person name="Kruys A."/>
            <person name="Hutchinson M.I."/>
            <person name="Powell A.J."/>
            <person name="Barry K."/>
            <person name="Miller A.N."/>
            <person name="Grigoriev I.V."/>
            <person name="Debuchy R."/>
            <person name="Gladieux P."/>
            <person name="Hiltunen Thoren M."/>
            <person name="Johannesson H."/>
        </authorList>
    </citation>
    <scope>NUCLEOTIDE SEQUENCE</scope>
    <source>
        <strain evidence="2">CBS 532.94</strain>
    </source>
</reference>
<evidence type="ECO:0000313" key="2">
    <source>
        <dbReference type="EMBL" id="KAK4237086.1"/>
    </source>
</evidence>
<evidence type="ECO:0000256" key="1">
    <source>
        <dbReference type="SAM" id="SignalP"/>
    </source>
</evidence>
<sequence>MESVLLALRLELLFEICKCLCDHCRGESNHLVFLLRAVAQPVLFLHVYYRDDWGLHRFVRTLMERPDLRRHVFEITVLDYHAVVATHHAPDPAKEDLPILTDTVKAALERDDWMPLWDALSSRTTRGHAKSVDEQYAALVSLMLHLTPNLRRAHLCLPSTIWDEFDETLGRWNASAPLESLTRLSFDWDMPNILGDLNALDAAAPVIHMAPNLEALHCTNDTVVTGDFAWYLGREGPDGPAPLQHVAELALTDVRMWRQDFANVLAAVGPRLRKVGMERCWMYDACWYDVLQMLLPWDETIAELSFREDRYR</sequence>
<proteinExistence type="predicted"/>
<dbReference type="AlphaFoldDB" id="A0AAN7C8X1"/>
<feature type="signal peptide" evidence="1">
    <location>
        <begin position="1"/>
        <end position="21"/>
    </location>
</feature>
<comment type="caution">
    <text evidence="2">The sequence shown here is derived from an EMBL/GenBank/DDBJ whole genome shotgun (WGS) entry which is preliminary data.</text>
</comment>
<dbReference type="Proteomes" id="UP001303760">
    <property type="component" value="Unassembled WGS sequence"/>
</dbReference>
<feature type="chain" id="PRO_5042884698" evidence="1">
    <location>
        <begin position="22"/>
        <end position="312"/>
    </location>
</feature>
<keyword evidence="1" id="KW-0732">Signal</keyword>
<name>A0AAN7C8X1_9PEZI</name>
<dbReference type="EMBL" id="MU860156">
    <property type="protein sequence ID" value="KAK4237086.1"/>
    <property type="molecule type" value="Genomic_DNA"/>
</dbReference>